<reference evidence="5" key="2">
    <citation type="submission" date="2020-09" db="EMBL/GenBank/DDBJ databases">
        <authorList>
            <person name="Sun Q."/>
            <person name="Zhou Y."/>
        </authorList>
    </citation>
    <scope>NUCLEOTIDE SEQUENCE</scope>
    <source>
        <strain evidence="5">CGMCC 1.15082</strain>
    </source>
</reference>
<dbReference type="Pfam" id="PF13407">
    <property type="entry name" value="Peripla_BP_4"/>
    <property type="match status" value="1"/>
</dbReference>
<evidence type="ECO:0000259" key="4">
    <source>
        <dbReference type="Pfam" id="PF13407"/>
    </source>
</evidence>
<gene>
    <name evidence="5" type="ORF">GCM10011491_23080</name>
</gene>
<evidence type="ECO:0000313" key="5">
    <source>
        <dbReference type="EMBL" id="GGA94229.1"/>
    </source>
</evidence>
<accession>A0A916WG75</accession>
<evidence type="ECO:0000256" key="3">
    <source>
        <dbReference type="SAM" id="SignalP"/>
    </source>
</evidence>
<dbReference type="InterPro" id="IPR025997">
    <property type="entry name" value="SBP_2_dom"/>
</dbReference>
<keyword evidence="3" id="KW-0732">Signal</keyword>
<dbReference type="AlphaFoldDB" id="A0A916WG75"/>
<organism evidence="5 6">
    <name type="scientific">Brucella endophytica</name>
    <dbReference type="NCBI Taxonomy" id="1963359"/>
    <lineage>
        <taxon>Bacteria</taxon>
        <taxon>Pseudomonadati</taxon>
        <taxon>Pseudomonadota</taxon>
        <taxon>Alphaproteobacteria</taxon>
        <taxon>Hyphomicrobiales</taxon>
        <taxon>Brucellaceae</taxon>
        <taxon>Brucella/Ochrobactrum group</taxon>
        <taxon>Brucella</taxon>
    </lineage>
</organism>
<evidence type="ECO:0000313" key="6">
    <source>
        <dbReference type="Proteomes" id="UP000646478"/>
    </source>
</evidence>
<comment type="similarity">
    <text evidence="2">Belongs to the bacterial solute-binding protein 2 family.</text>
</comment>
<keyword evidence="6" id="KW-1185">Reference proteome</keyword>
<dbReference type="Gene3D" id="3.40.50.2300">
    <property type="match status" value="2"/>
</dbReference>
<dbReference type="GO" id="GO:0030288">
    <property type="term" value="C:outer membrane-bounded periplasmic space"/>
    <property type="evidence" value="ECO:0007669"/>
    <property type="project" value="TreeGrafter"/>
</dbReference>
<evidence type="ECO:0000256" key="1">
    <source>
        <dbReference type="ARBA" id="ARBA00004418"/>
    </source>
</evidence>
<proteinExistence type="inferred from homology"/>
<dbReference type="SUPFAM" id="SSF53822">
    <property type="entry name" value="Periplasmic binding protein-like I"/>
    <property type="match status" value="1"/>
</dbReference>
<dbReference type="PANTHER" id="PTHR30036:SF7">
    <property type="entry name" value="ABC TRANSPORTER PERIPLASMIC-BINDING PROTEIN YPHF"/>
    <property type="match status" value="1"/>
</dbReference>
<sequence length="326" mass="34243">MTDQIGNGPRRLPRLRAFAASLLMLGTMQATPALAKDDAVGITFIIYTAAGDPFWDPVITGAKEAATDRGVNLDIQYGDSDPVKQNNLIETAIANGVDGIAIVNYLPDAFTANIAKARAAGIGVVTFDTNDPRPGATESQAYVGQDFFTAGQRIAKRMIEAGKLKAGDHVVAPVEEPDAFYGTERFRGIKSVLDEAGITSERLDATPTMATALTRISQYLLGNQNTKAVIGLGSVVTEVAPQAVKEAGVDIVVGGFDLSPGIIDAILNGSMVATIDSGAFYEGYMPVAMLYYQAKYGLPPSSIPIGGTVIDASNAAVVKEFAGTYR</sequence>
<comment type="subcellular location">
    <subcellularLocation>
        <location evidence="1">Periplasm</location>
    </subcellularLocation>
</comment>
<feature type="signal peptide" evidence="3">
    <location>
        <begin position="1"/>
        <end position="35"/>
    </location>
</feature>
<evidence type="ECO:0000256" key="2">
    <source>
        <dbReference type="ARBA" id="ARBA00007639"/>
    </source>
</evidence>
<dbReference type="InterPro" id="IPR028082">
    <property type="entry name" value="Peripla_BP_I"/>
</dbReference>
<name>A0A916WG75_9HYPH</name>
<dbReference type="GO" id="GO:0030246">
    <property type="term" value="F:carbohydrate binding"/>
    <property type="evidence" value="ECO:0007669"/>
    <property type="project" value="TreeGrafter"/>
</dbReference>
<dbReference type="EMBL" id="BMHH01000008">
    <property type="protein sequence ID" value="GGA94229.1"/>
    <property type="molecule type" value="Genomic_DNA"/>
</dbReference>
<dbReference type="RefSeq" id="WP_188824322.1">
    <property type="nucleotide sequence ID" value="NZ_BMHH01000008.1"/>
</dbReference>
<protein>
    <submittedName>
        <fullName evidence="5">ABC transporter substrate-binding protein</fullName>
    </submittedName>
</protein>
<dbReference type="InterPro" id="IPR050555">
    <property type="entry name" value="Bact_Solute-Bind_Prot2"/>
</dbReference>
<feature type="domain" description="Periplasmic binding protein" evidence="4">
    <location>
        <begin position="45"/>
        <end position="295"/>
    </location>
</feature>
<dbReference type="PANTHER" id="PTHR30036">
    <property type="entry name" value="D-XYLOSE-BINDING PERIPLASMIC PROTEIN"/>
    <property type="match status" value="1"/>
</dbReference>
<comment type="caution">
    <text evidence="5">The sequence shown here is derived from an EMBL/GenBank/DDBJ whole genome shotgun (WGS) entry which is preliminary data.</text>
</comment>
<dbReference type="Proteomes" id="UP000646478">
    <property type="component" value="Unassembled WGS sequence"/>
</dbReference>
<reference evidence="5" key="1">
    <citation type="journal article" date="2014" name="Int. J. Syst. Evol. Microbiol.">
        <title>Complete genome sequence of Corynebacterium casei LMG S-19264T (=DSM 44701T), isolated from a smear-ripened cheese.</title>
        <authorList>
            <consortium name="US DOE Joint Genome Institute (JGI-PGF)"/>
            <person name="Walter F."/>
            <person name="Albersmeier A."/>
            <person name="Kalinowski J."/>
            <person name="Ruckert C."/>
        </authorList>
    </citation>
    <scope>NUCLEOTIDE SEQUENCE</scope>
    <source>
        <strain evidence="5">CGMCC 1.15082</strain>
    </source>
</reference>
<feature type="chain" id="PRO_5037885239" evidence="3">
    <location>
        <begin position="36"/>
        <end position="326"/>
    </location>
</feature>